<keyword evidence="4" id="KW-1185">Reference proteome</keyword>
<evidence type="ECO:0000313" key="3">
    <source>
        <dbReference type="EMBL" id="KAJ1347452.1"/>
    </source>
</evidence>
<organism evidence="3 4">
    <name type="scientific">Parelaphostrongylus tenuis</name>
    <name type="common">Meningeal worm</name>
    <dbReference type="NCBI Taxonomy" id="148309"/>
    <lineage>
        <taxon>Eukaryota</taxon>
        <taxon>Metazoa</taxon>
        <taxon>Ecdysozoa</taxon>
        <taxon>Nematoda</taxon>
        <taxon>Chromadorea</taxon>
        <taxon>Rhabditida</taxon>
        <taxon>Rhabditina</taxon>
        <taxon>Rhabditomorpha</taxon>
        <taxon>Strongyloidea</taxon>
        <taxon>Metastrongylidae</taxon>
        <taxon>Parelaphostrongylus</taxon>
    </lineage>
</organism>
<accession>A0AAD5MEB4</accession>
<dbReference type="GO" id="GO:0008270">
    <property type="term" value="F:zinc ion binding"/>
    <property type="evidence" value="ECO:0007669"/>
    <property type="project" value="TreeGrafter"/>
</dbReference>
<proteinExistence type="inferred from homology"/>
<dbReference type="Gene3D" id="1.10.390.10">
    <property type="entry name" value="Neutral Protease Domain 2"/>
    <property type="match status" value="1"/>
</dbReference>
<gene>
    <name evidence="3" type="ORF">KIN20_002508</name>
</gene>
<comment type="similarity">
    <text evidence="1">Belongs to the peptidase M1 family.</text>
</comment>
<dbReference type="GO" id="GO:0070006">
    <property type="term" value="F:metalloaminopeptidase activity"/>
    <property type="evidence" value="ECO:0007669"/>
    <property type="project" value="TreeGrafter"/>
</dbReference>
<dbReference type="PANTHER" id="PTHR11533">
    <property type="entry name" value="PROTEASE M1 ZINC METALLOPROTEASE"/>
    <property type="match status" value="1"/>
</dbReference>
<reference evidence="3" key="1">
    <citation type="submission" date="2021-06" db="EMBL/GenBank/DDBJ databases">
        <title>Parelaphostrongylus tenuis whole genome reference sequence.</title>
        <authorList>
            <person name="Garwood T.J."/>
            <person name="Larsen P.A."/>
            <person name="Fountain-Jones N.M."/>
            <person name="Garbe J.R."/>
            <person name="Macchietto M.G."/>
            <person name="Kania S.A."/>
            <person name="Gerhold R.W."/>
            <person name="Richards J.E."/>
            <person name="Wolf T.M."/>
        </authorList>
    </citation>
    <scope>NUCLEOTIDE SEQUENCE</scope>
    <source>
        <strain evidence="3">MNPRO001-30</strain>
        <tissue evidence="3">Meninges</tissue>
    </source>
</reference>
<dbReference type="EMBL" id="JAHQIW010000313">
    <property type="protein sequence ID" value="KAJ1347452.1"/>
    <property type="molecule type" value="Genomic_DNA"/>
</dbReference>
<dbReference type="GO" id="GO:0016020">
    <property type="term" value="C:membrane"/>
    <property type="evidence" value="ECO:0007669"/>
    <property type="project" value="TreeGrafter"/>
</dbReference>
<comment type="caution">
    <text evidence="3">The sequence shown here is derived from an EMBL/GenBank/DDBJ whole genome shotgun (WGS) entry which is preliminary data.</text>
</comment>
<evidence type="ECO:0000259" key="2">
    <source>
        <dbReference type="Pfam" id="PF11838"/>
    </source>
</evidence>
<sequence length="280" mass="32383">MMERIVSEVTFRDGLRMFLNKFMYKNVDHIDLLAVLTRVHDGSTNGGRLDGQNFTLVDVIETWIYQQGFPLLNVRRRSDGKVSVTQEIYRVRSHHVPGHEPSGVQWKIPIFLRDPQTLKPIVRWLVENSTAVLDLRADMVLDREGRSFVRVLYDTESYLDIIARLHADVNCLPVGARTRLMDDSFTLAEIGNLSYAHALNISVYLRKETAYPPVKMLNAHLDFLVSRLTTHNSFSKFQSFIIMILEPLFDHFQRNPMLEGTKIHEEWVNHSFSTPTPMIS</sequence>
<dbReference type="GO" id="GO:0005737">
    <property type="term" value="C:cytoplasm"/>
    <property type="evidence" value="ECO:0007669"/>
    <property type="project" value="TreeGrafter"/>
</dbReference>
<dbReference type="Pfam" id="PF11838">
    <property type="entry name" value="ERAP1_C"/>
    <property type="match status" value="1"/>
</dbReference>
<feature type="domain" description="ERAP1-like C-terminal" evidence="2">
    <location>
        <begin position="144"/>
        <end position="253"/>
    </location>
</feature>
<dbReference type="PANTHER" id="PTHR11533:SF299">
    <property type="entry name" value="AMINOPEPTIDASE"/>
    <property type="match status" value="1"/>
</dbReference>
<evidence type="ECO:0000313" key="4">
    <source>
        <dbReference type="Proteomes" id="UP001196413"/>
    </source>
</evidence>
<dbReference type="GO" id="GO:0005615">
    <property type="term" value="C:extracellular space"/>
    <property type="evidence" value="ECO:0007669"/>
    <property type="project" value="TreeGrafter"/>
</dbReference>
<name>A0AAD5MEB4_PARTN</name>
<evidence type="ECO:0000256" key="1">
    <source>
        <dbReference type="ARBA" id="ARBA00010136"/>
    </source>
</evidence>
<dbReference type="Gene3D" id="1.25.50.20">
    <property type="match status" value="1"/>
</dbReference>
<dbReference type="GO" id="GO:0006508">
    <property type="term" value="P:proteolysis"/>
    <property type="evidence" value="ECO:0007669"/>
    <property type="project" value="TreeGrafter"/>
</dbReference>
<dbReference type="AlphaFoldDB" id="A0AAD5MEB4"/>
<protein>
    <recommendedName>
        <fullName evidence="2">ERAP1-like C-terminal domain-containing protein</fullName>
    </recommendedName>
</protein>
<dbReference type="InterPro" id="IPR027268">
    <property type="entry name" value="Peptidase_M4/M1_CTD_sf"/>
</dbReference>
<dbReference type="SUPFAM" id="SSF55486">
    <property type="entry name" value="Metalloproteases ('zincins'), catalytic domain"/>
    <property type="match status" value="1"/>
</dbReference>
<dbReference type="GO" id="GO:0043171">
    <property type="term" value="P:peptide catabolic process"/>
    <property type="evidence" value="ECO:0007669"/>
    <property type="project" value="TreeGrafter"/>
</dbReference>
<dbReference type="InterPro" id="IPR024571">
    <property type="entry name" value="ERAP1-like_C_dom"/>
</dbReference>
<dbReference type="Proteomes" id="UP001196413">
    <property type="component" value="Unassembled WGS sequence"/>
</dbReference>
<dbReference type="GO" id="GO:0042277">
    <property type="term" value="F:peptide binding"/>
    <property type="evidence" value="ECO:0007669"/>
    <property type="project" value="TreeGrafter"/>
</dbReference>
<dbReference type="InterPro" id="IPR050344">
    <property type="entry name" value="Peptidase_M1_aminopeptidases"/>
</dbReference>